<comment type="caution">
    <text evidence="4">Lacks conserved residue(s) required for the propagation of feature annotation.</text>
</comment>
<dbReference type="GeneID" id="12448829"/>
<evidence type="ECO:0000256" key="3">
    <source>
        <dbReference type="ARBA" id="ARBA00022833"/>
    </source>
</evidence>
<comment type="similarity">
    <text evidence="4">Belongs to the metallo-dependent hydrolases superfamily. MTA/SAH deaminase family.</text>
</comment>
<dbReference type="SUPFAM" id="SSF51556">
    <property type="entry name" value="Metallo-dependent hydrolases"/>
    <property type="match status" value="1"/>
</dbReference>
<dbReference type="HOGENOM" id="CLU_012358_2_1_2"/>
<dbReference type="PANTHER" id="PTHR43794">
    <property type="entry name" value="AMINOHYDROLASE SSNA-RELATED"/>
    <property type="match status" value="1"/>
</dbReference>
<evidence type="ECO:0000313" key="6">
    <source>
        <dbReference type="EMBL" id="CCC41672.1"/>
    </source>
</evidence>
<dbReference type="RefSeq" id="WP_014556987.1">
    <property type="nucleotide sequence ID" value="NC_017459.1"/>
</dbReference>
<dbReference type="OrthoDB" id="372084at2157"/>
<dbReference type="GO" id="GO:0050270">
    <property type="term" value="F:S-adenosylhomocysteine deaminase activity"/>
    <property type="evidence" value="ECO:0007669"/>
    <property type="project" value="UniProtKB-UniRule"/>
</dbReference>
<dbReference type="GO" id="GO:0090614">
    <property type="term" value="F:5'-methylthioadenosine deaminase activity"/>
    <property type="evidence" value="ECO:0007669"/>
    <property type="project" value="UniProtKB-UniRule"/>
</dbReference>
<dbReference type="Gene3D" id="2.30.40.10">
    <property type="entry name" value="Urease, subunit C, domain 1"/>
    <property type="match status" value="1"/>
</dbReference>
<comment type="function">
    <text evidence="4">Catalyzes the deamination of 5-methylthioadenosine and S-adenosyl-L-homocysteine into 5-methylthioinosine and S-inosyl-L-homocysteine, respectively. Is also able to deaminate adenosine.</text>
</comment>
<reference evidence="6 7" key="1">
    <citation type="journal article" date="2011" name="PLoS ONE">
        <title>Haloquadratum walsbyi: limited diversity in a global pond.</title>
        <authorList>
            <person name="Dyall-Smith M."/>
            <person name="Pfeiffer F."/>
            <person name="Klee K."/>
            <person name="Palm P."/>
            <person name="Gross K."/>
            <person name="Schuster S.C."/>
            <person name="Rampp M."/>
            <person name="Oesterhelt D."/>
        </authorList>
    </citation>
    <scope>NUCLEOTIDE SEQUENCE [LARGE SCALE GENOMIC DNA]</scope>
    <source>
        <strain evidence="7">DSM 16854 / JCM 12705 / C23</strain>
    </source>
</reference>
<protein>
    <recommendedName>
        <fullName evidence="4">5-methylthioadenosine/S-adenosylhomocysteine deaminase</fullName>
        <shortName evidence="4">MTA/SAH deaminase</shortName>
        <ecNumber evidence="4">3.5.4.28</ecNumber>
        <ecNumber evidence="4">3.5.4.31</ecNumber>
    </recommendedName>
</protein>
<dbReference type="HAMAP" id="MF_01281">
    <property type="entry name" value="MTA_SAH_deamin"/>
    <property type="match status" value="1"/>
</dbReference>
<dbReference type="SUPFAM" id="SSF51338">
    <property type="entry name" value="Composite domain of metallo-dependent hydrolases"/>
    <property type="match status" value="1"/>
</dbReference>
<dbReference type="PANTHER" id="PTHR43794:SF11">
    <property type="entry name" value="AMIDOHYDROLASE-RELATED DOMAIN-CONTAINING PROTEIN"/>
    <property type="match status" value="1"/>
</dbReference>
<proteinExistence type="inferred from homology"/>
<dbReference type="EMBL" id="FR746099">
    <property type="protein sequence ID" value="CCC41672.1"/>
    <property type="molecule type" value="Genomic_DNA"/>
</dbReference>
<dbReference type="CDD" id="cd01298">
    <property type="entry name" value="ATZ_TRZ_like"/>
    <property type="match status" value="1"/>
</dbReference>
<dbReference type="GO" id="GO:0046872">
    <property type="term" value="F:metal ion binding"/>
    <property type="evidence" value="ECO:0007669"/>
    <property type="project" value="UniProtKB-KW"/>
</dbReference>
<feature type="domain" description="Amidohydrolase-related" evidence="5">
    <location>
        <begin position="65"/>
        <end position="412"/>
    </location>
</feature>
<feature type="binding site" evidence="4">
    <location>
        <position position="103"/>
    </location>
    <ligand>
        <name>substrate</name>
    </ligand>
</feature>
<dbReference type="FunFam" id="3.20.20.140:FF:000014">
    <property type="entry name" value="5-methylthioadenosine/S-adenosylhomocysteine deaminase"/>
    <property type="match status" value="1"/>
</dbReference>
<dbReference type="InterPro" id="IPR032466">
    <property type="entry name" value="Metal_Hydrolase"/>
</dbReference>
<dbReference type="AlphaFoldDB" id="G0LFA9"/>
<comment type="catalytic activity">
    <reaction evidence="4">
        <text>S-methyl-5'-thioadenosine + H2O + H(+) = S-methyl-5'-thioinosine + NH4(+)</text>
        <dbReference type="Rhea" id="RHEA:25025"/>
        <dbReference type="ChEBI" id="CHEBI:15377"/>
        <dbReference type="ChEBI" id="CHEBI:15378"/>
        <dbReference type="ChEBI" id="CHEBI:17509"/>
        <dbReference type="ChEBI" id="CHEBI:28938"/>
        <dbReference type="ChEBI" id="CHEBI:48595"/>
        <dbReference type="EC" id="3.5.4.31"/>
    </reaction>
</comment>
<accession>G0LFA9</accession>
<feature type="binding site" evidence="4">
    <location>
        <position position="311"/>
    </location>
    <ligand>
        <name>Zn(2+)</name>
        <dbReference type="ChEBI" id="CHEBI:29105"/>
    </ligand>
</feature>
<evidence type="ECO:0000256" key="1">
    <source>
        <dbReference type="ARBA" id="ARBA00022723"/>
    </source>
</evidence>
<dbReference type="Pfam" id="PF01979">
    <property type="entry name" value="Amidohydro_1"/>
    <property type="match status" value="1"/>
</dbReference>
<dbReference type="InterPro" id="IPR023512">
    <property type="entry name" value="Deaminase_MtaD/DadD"/>
</dbReference>
<name>G0LFA9_HALWC</name>
<comment type="catalytic activity">
    <reaction evidence="4">
        <text>S-adenosyl-L-homocysteine + H2O + H(+) = S-inosyl-L-homocysteine + NH4(+)</text>
        <dbReference type="Rhea" id="RHEA:20716"/>
        <dbReference type="ChEBI" id="CHEBI:15377"/>
        <dbReference type="ChEBI" id="CHEBI:15378"/>
        <dbReference type="ChEBI" id="CHEBI:28938"/>
        <dbReference type="ChEBI" id="CHEBI:57856"/>
        <dbReference type="ChEBI" id="CHEBI:57985"/>
        <dbReference type="EC" id="3.5.4.28"/>
    </reaction>
</comment>
<keyword evidence="2 4" id="KW-0378">Hydrolase</keyword>
<keyword evidence="3 4" id="KW-0862">Zinc</keyword>
<dbReference type="InterPro" id="IPR011059">
    <property type="entry name" value="Metal-dep_hydrolase_composite"/>
</dbReference>
<dbReference type="InterPro" id="IPR050287">
    <property type="entry name" value="MTA/SAH_deaminase"/>
</dbReference>
<gene>
    <name evidence="4 6" type="primary">mtaD</name>
    <name evidence="6" type="ordered locus">Hqrw_3940</name>
</gene>
<dbReference type="EC" id="3.5.4.31" evidence="4"/>
<dbReference type="KEGG" id="hwc:Hqrw_3940"/>
<dbReference type="EC" id="3.5.4.28" evidence="4"/>
<feature type="binding site" evidence="4">
    <location>
        <position position="74"/>
    </location>
    <ligand>
        <name>Zn(2+)</name>
        <dbReference type="ChEBI" id="CHEBI:29105"/>
    </ligand>
</feature>
<dbReference type="InterPro" id="IPR006680">
    <property type="entry name" value="Amidohydro-rel"/>
</dbReference>
<keyword evidence="1 4" id="KW-0479">Metal-binding</keyword>
<feature type="binding site" evidence="4">
    <location>
        <position position="76"/>
    </location>
    <ligand>
        <name>Zn(2+)</name>
        <dbReference type="ChEBI" id="CHEBI:29105"/>
    </ligand>
</feature>
<feature type="binding site" evidence="4">
    <location>
        <position position="196"/>
    </location>
    <ligand>
        <name>substrate</name>
    </ligand>
</feature>
<feature type="binding site" evidence="4">
    <location>
        <position position="226"/>
    </location>
    <ligand>
        <name>substrate</name>
    </ligand>
</feature>
<feature type="binding site" evidence="4">
    <location>
        <position position="311"/>
    </location>
    <ligand>
        <name>substrate</name>
    </ligand>
</feature>
<evidence type="ECO:0000313" key="7">
    <source>
        <dbReference type="Proteomes" id="UP000007954"/>
    </source>
</evidence>
<comment type="cofactor">
    <cofactor evidence="4">
        <name>Zn(2+)</name>
        <dbReference type="ChEBI" id="CHEBI:29105"/>
    </cofactor>
    <text evidence="4">Binds 1 zinc ion per subunit.</text>
</comment>
<organism evidence="6 7">
    <name type="scientific">Haloquadratum walsbyi (strain DSM 16854 / JCM 12705 / C23)</name>
    <dbReference type="NCBI Taxonomy" id="768065"/>
    <lineage>
        <taxon>Archaea</taxon>
        <taxon>Methanobacteriati</taxon>
        <taxon>Methanobacteriota</taxon>
        <taxon>Stenosarchaea group</taxon>
        <taxon>Halobacteria</taxon>
        <taxon>Halobacteriales</taxon>
        <taxon>Haloferacaceae</taxon>
        <taxon>Haloquadratum</taxon>
    </lineage>
</organism>
<sequence length="443" mass="46798">MTTETLIITGGHVLQLGQDPGIIEANIRVNCITGKITNIDEDPVSAQQRDADDEIIQTLDAAGCVVMPGLVNAHTHAAMTLLRGYADDKPLQAWLREDIWPAEAEMTPTGVRAGTELAIVEMIRSGTTAFADMYFHVPEVVAAIKNAGVRARVGHGIVTAGKDDEAARNDLNKGLEVAQAYDGAADDRIQTAFMPHSLTTVGEEYLQEAVSEARQDNIPIHYHANETRSEVDPIVDNHNKRPLTYASGLDMLSSSDFLAHGVHLETDEIDQLAEAGASLVHCPASNMKLASGIAPIPALLDAGVTVALGTDGAASNNDLDMFDELRDAAMLGKIGADDAAAVPAAQAIHMATAGGADALGLPGGQIKEGAVADLIVVDLDSPHLTPTHNIISHLAYAARGSDVKHTVCDGTVLMQNREIQTIDVDAVVETAETQAQSLIQRMS</sequence>
<evidence type="ECO:0000256" key="4">
    <source>
        <dbReference type="HAMAP-Rule" id="MF_01281"/>
    </source>
</evidence>
<feature type="binding site" evidence="4">
    <location>
        <position position="223"/>
    </location>
    <ligand>
        <name>Zn(2+)</name>
        <dbReference type="ChEBI" id="CHEBI:29105"/>
    </ligand>
</feature>
<dbReference type="Proteomes" id="UP000007954">
    <property type="component" value="Chromosome"/>
</dbReference>
<evidence type="ECO:0000256" key="2">
    <source>
        <dbReference type="ARBA" id="ARBA00022801"/>
    </source>
</evidence>
<evidence type="ECO:0000259" key="5">
    <source>
        <dbReference type="Pfam" id="PF01979"/>
    </source>
</evidence>
<dbReference type="Gene3D" id="3.20.20.140">
    <property type="entry name" value="Metal-dependent hydrolases"/>
    <property type="match status" value="1"/>
</dbReference>